<sequence>MMTHHVGRRITGRDNHQSPVVTKITRPSWASVAVLTAWPRLHEVYSQNQASPISAKFMATVQMSTEPRQGCTGNGRQPTNSWSHIVGGLSGSEIYGE</sequence>
<reference evidence="2" key="1">
    <citation type="submission" date="2021-12" db="EMBL/GenBank/DDBJ databases">
        <authorList>
            <person name="Ulrich A."/>
        </authorList>
    </citation>
    <scope>NUCLEOTIDE SEQUENCE</scope>
    <source>
        <strain evidence="2">A1P009</strain>
    </source>
</reference>
<protein>
    <submittedName>
        <fullName evidence="2">Uncharacterized protein</fullName>
    </submittedName>
</protein>
<comment type="caution">
    <text evidence="2">The sequence shown here is derived from an EMBL/GenBank/DDBJ whole genome shotgun (WGS) entry which is preliminary data.</text>
</comment>
<dbReference type="RefSeq" id="WP_232135223.1">
    <property type="nucleotide sequence ID" value="NZ_JAJQKU010000002.1"/>
</dbReference>
<dbReference type="Proteomes" id="UP001430360">
    <property type="component" value="Unassembled WGS sequence"/>
</dbReference>
<evidence type="ECO:0000256" key="1">
    <source>
        <dbReference type="SAM" id="MobiDB-lite"/>
    </source>
</evidence>
<reference evidence="2" key="2">
    <citation type="journal article" date="2022" name="Syst. Appl. Microbiol.">
        <title>Physiological and genomic characterisation of Luteimonas fraxinea sp. nov., a bacterial species associated with trees tolerant to ash dieback.</title>
        <authorList>
            <person name="Ulrich K."/>
            <person name="Becker R."/>
            <person name="Behrendt U."/>
            <person name="Kube M."/>
            <person name="Schneck V."/>
            <person name="Ulrich A."/>
        </authorList>
    </citation>
    <scope>NUCLEOTIDE SEQUENCE</scope>
    <source>
        <strain evidence="2">A1P009</strain>
    </source>
</reference>
<evidence type="ECO:0000313" key="3">
    <source>
        <dbReference type="Proteomes" id="UP001430360"/>
    </source>
</evidence>
<feature type="compositionally biased region" description="Polar residues" evidence="1">
    <location>
        <begin position="74"/>
        <end position="83"/>
    </location>
</feature>
<feature type="region of interest" description="Disordered" evidence="1">
    <location>
        <begin position="66"/>
        <end position="97"/>
    </location>
</feature>
<evidence type="ECO:0000313" key="2">
    <source>
        <dbReference type="EMBL" id="MCD9096519.1"/>
    </source>
</evidence>
<proteinExistence type="predicted"/>
<dbReference type="EMBL" id="JAJQKU010000002">
    <property type="protein sequence ID" value="MCD9096519.1"/>
    <property type="molecule type" value="Genomic_DNA"/>
</dbReference>
<organism evidence="2 3">
    <name type="scientific">Luteimonas fraxinea</name>
    <dbReference type="NCBI Taxonomy" id="2901869"/>
    <lineage>
        <taxon>Bacteria</taxon>
        <taxon>Pseudomonadati</taxon>
        <taxon>Pseudomonadota</taxon>
        <taxon>Gammaproteobacteria</taxon>
        <taxon>Lysobacterales</taxon>
        <taxon>Lysobacteraceae</taxon>
        <taxon>Luteimonas</taxon>
    </lineage>
</organism>
<accession>A0ABS8UBC2</accession>
<keyword evidence="3" id="KW-1185">Reference proteome</keyword>
<gene>
    <name evidence="2" type="ORF">LTT95_06145</name>
</gene>
<name>A0ABS8UBC2_9GAMM</name>